<sequence>MPDDPLTSFVRTVVGSGAPMLVLSPHLDDAVLSCGALLGWAGRRAPVTIATLFTEAAPPPYTLSARQYLKRTGTGDAEELFAARRAEDRHVLELLDVRSRHIGLVDGLFRRLPRPRAGTERLARLLPELAHVYPTYRLHLARGRVSERDAGTLHAVGETVEALLPARSGGLVLAPLGVGGHADHVLVRTAAELSGRRVVYYSDFPYNQHAVADPAFTGRHRLVARDWERGLDRKAELVRGYRTQADTLFPEGRIPCVPEVYLLPAADPETAASALATSGPARRAATGARHGVRSAGGVS</sequence>
<dbReference type="AlphaFoldDB" id="A0A4Y3RBZ6"/>
<dbReference type="Pfam" id="PF02585">
    <property type="entry name" value="PIG-L"/>
    <property type="match status" value="1"/>
</dbReference>
<reference evidence="3 4" key="1">
    <citation type="submission" date="2019-06" db="EMBL/GenBank/DDBJ databases">
        <title>Whole genome shotgun sequence of Streptomyces gardneri NBRC 12865.</title>
        <authorList>
            <person name="Hosoyama A."/>
            <person name="Uohara A."/>
            <person name="Ohji S."/>
            <person name="Ichikawa N."/>
        </authorList>
    </citation>
    <scope>NUCLEOTIDE SEQUENCE [LARGE SCALE GENOMIC DNA]</scope>
    <source>
        <strain evidence="3 4">NBRC 12865</strain>
    </source>
</reference>
<dbReference type="InterPro" id="IPR024078">
    <property type="entry name" value="LmbE-like_dom_sf"/>
</dbReference>
<dbReference type="GO" id="GO:0016137">
    <property type="term" value="P:glycoside metabolic process"/>
    <property type="evidence" value="ECO:0007669"/>
    <property type="project" value="UniProtKB-ARBA"/>
</dbReference>
<accession>A0A4Y3RBZ6</accession>
<organism evidence="3 4">
    <name type="scientific">Streptomyces gardneri</name>
    <dbReference type="NCBI Taxonomy" id="66892"/>
    <lineage>
        <taxon>Bacteria</taxon>
        <taxon>Bacillati</taxon>
        <taxon>Actinomycetota</taxon>
        <taxon>Actinomycetes</taxon>
        <taxon>Kitasatosporales</taxon>
        <taxon>Streptomycetaceae</taxon>
        <taxon>Streptomyces</taxon>
    </lineage>
</organism>
<evidence type="ECO:0000256" key="1">
    <source>
        <dbReference type="ARBA" id="ARBA00022833"/>
    </source>
</evidence>
<dbReference type="Proteomes" id="UP000315226">
    <property type="component" value="Unassembled WGS sequence"/>
</dbReference>
<name>A0A4Y3RBZ6_9ACTN</name>
<dbReference type="OrthoDB" id="116799at2"/>
<dbReference type="SUPFAM" id="SSF102588">
    <property type="entry name" value="LmbE-like"/>
    <property type="match status" value="1"/>
</dbReference>
<evidence type="ECO:0000256" key="2">
    <source>
        <dbReference type="SAM" id="MobiDB-lite"/>
    </source>
</evidence>
<dbReference type="EMBL" id="BJMN01000005">
    <property type="protein sequence ID" value="GEB55192.1"/>
    <property type="molecule type" value="Genomic_DNA"/>
</dbReference>
<proteinExistence type="predicted"/>
<keyword evidence="1" id="KW-0862">Zinc</keyword>
<feature type="region of interest" description="Disordered" evidence="2">
    <location>
        <begin position="277"/>
        <end position="299"/>
    </location>
</feature>
<keyword evidence="4" id="KW-1185">Reference proteome</keyword>
<evidence type="ECO:0008006" key="5">
    <source>
        <dbReference type="Google" id="ProtNLM"/>
    </source>
</evidence>
<protein>
    <recommendedName>
        <fullName evidence="5">GlcNAc-PI de-N-acetylase</fullName>
    </recommendedName>
</protein>
<gene>
    <name evidence="3" type="ORF">SGA01_07970</name>
</gene>
<evidence type="ECO:0000313" key="4">
    <source>
        <dbReference type="Proteomes" id="UP000315226"/>
    </source>
</evidence>
<dbReference type="Gene3D" id="3.40.50.10320">
    <property type="entry name" value="LmbE-like"/>
    <property type="match status" value="1"/>
</dbReference>
<comment type="caution">
    <text evidence="3">The sequence shown here is derived from an EMBL/GenBank/DDBJ whole genome shotgun (WGS) entry which is preliminary data.</text>
</comment>
<evidence type="ECO:0000313" key="3">
    <source>
        <dbReference type="EMBL" id="GEB55192.1"/>
    </source>
</evidence>
<dbReference type="RefSeq" id="WP_141293301.1">
    <property type="nucleotide sequence ID" value="NZ_BJMN01000005.1"/>
</dbReference>
<dbReference type="InterPro" id="IPR003737">
    <property type="entry name" value="GlcNAc_PI_deacetylase-related"/>
</dbReference>